<sequence length="397" mass="44704">MKLIPCYKVFRRFYNTYNYSPLASVTPQITPTFTPKTTSNLKVNPTENWQNVFSSATFDDQWSKLCCEGEKLVHYSTTQFNSKYLDNQEITNVTLQLKKLAGTNHPLLKTAKRLMAEGNSISTSTLVVLLLAKAFGPNSDKLTTNHSNIIRSQCLLAEMIELINSAYYIHRSVLNLNSYLTGNNGLVVGNKMSILSGDYLLASVWNGLCELKNTPVVELMASSISNLMEGQFIRESESIHDYTVESWEKRNFKLYGSLMANSCRSVAVLANKSSKVQSSAYNFGLNFGLAWQLANEMKPFLDPFPPTTNNQDNHLFDPNSTPLLMHLLSSQDTFIDTDFTQMNQKQLYHLIRSGEAIELTREMKNCYALSALNSLKGLPNNDSFLLLSKFVAILLML</sequence>
<accession>T1JVN1</accession>
<dbReference type="HOGENOM" id="CLU_014015_3_1_1"/>
<keyword evidence="1" id="KW-0808">Transferase</keyword>
<dbReference type="GO" id="GO:0008299">
    <property type="term" value="P:isoprenoid biosynthetic process"/>
    <property type="evidence" value="ECO:0007669"/>
    <property type="project" value="InterPro"/>
</dbReference>
<protein>
    <recommendedName>
        <fullName evidence="4">Decaprenyl-diphosphate synthase subunit 2</fullName>
    </recommendedName>
</protein>
<reference evidence="2" key="2">
    <citation type="submission" date="2015-06" db="UniProtKB">
        <authorList>
            <consortium name="EnsemblMetazoa"/>
        </authorList>
    </citation>
    <scope>IDENTIFICATION</scope>
</reference>
<dbReference type="GO" id="GO:0006744">
    <property type="term" value="P:ubiquinone biosynthetic process"/>
    <property type="evidence" value="ECO:0007669"/>
    <property type="project" value="TreeGrafter"/>
</dbReference>
<dbReference type="KEGG" id="tut:107371555"/>
<dbReference type="EMBL" id="CAEY01000795">
    <property type="status" value="NOT_ANNOTATED_CDS"/>
    <property type="molecule type" value="Genomic_DNA"/>
</dbReference>
<evidence type="ECO:0008006" key="4">
    <source>
        <dbReference type="Google" id="ProtNLM"/>
    </source>
</evidence>
<evidence type="ECO:0000313" key="3">
    <source>
        <dbReference type="Proteomes" id="UP000015104"/>
    </source>
</evidence>
<dbReference type="CDD" id="cd00867">
    <property type="entry name" value="Trans_IPPS"/>
    <property type="match status" value="1"/>
</dbReference>
<dbReference type="PANTHER" id="PTHR12001">
    <property type="entry name" value="GERANYLGERANYL PYROPHOSPHATE SYNTHASE"/>
    <property type="match status" value="1"/>
</dbReference>
<dbReference type="PANTHER" id="PTHR12001:SF55">
    <property type="entry name" value="ALL TRANS-POLYPRENYL-DIPHOSPHATE SYNTHASE PDSS2"/>
    <property type="match status" value="1"/>
</dbReference>
<dbReference type="GO" id="GO:0042811">
    <property type="term" value="P:pheromone biosynthetic process"/>
    <property type="evidence" value="ECO:0007669"/>
    <property type="project" value="UniProtKB-ARBA"/>
</dbReference>
<dbReference type="eggNOG" id="KOG0776">
    <property type="taxonomic scope" value="Eukaryota"/>
</dbReference>
<dbReference type="InterPro" id="IPR000092">
    <property type="entry name" value="Polyprenyl_synt"/>
</dbReference>
<gene>
    <name evidence="2" type="primary">107371555</name>
</gene>
<dbReference type="GO" id="GO:0005739">
    <property type="term" value="C:mitochondrion"/>
    <property type="evidence" value="ECO:0007669"/>
    <property type="project" value="TreeGrafter"/>
</dbReference>
<dbReference type="OrthoDB" id="9983019at2759"/>
<name>T1JVN1_TETUR</name>
<keyword evidence="3" id="KW-1185">Reference proteome</keyword>
<dbReference type="EnsemblMetazoa" id="tetur02g05200.1">
    <property type="protein sequence ID" value="tetur02g05200.1"/>
    <property type="gene ID" value="tetur02g05200"/>
</dbReference>
<comment type="similarity">
    <text evidence="1">Belongs to the FPP/GGPP synthase family.</text>
</comment>
<dbReference type="OMA" id="YPTSYFS"/>
<dbReference type="Pfam" id="PF00348">
    <property type="entry name" value="polyprenyl_synt"/>
    <property type="match status" value="1"/>
</dbReference>
<evidence type="ECO:0000313" key="2">
    <source>
        <dbReference type="EnsemblMetazoa" id="tetur02g05200.1"/>
    </source>
</evidence>
<dbReference type="AlphaFoldDB" id="T1JVN1"/>
<dbReference type="Gene3D" id="1.10.600.10">
    <property type="entry name" value="Farnesyl Diphosphate Synthase"/>
    <property type="match status" value="1"/>
</dbReference>
<dbReference type="GO" id="GO:0004659">
    <property type="term" value="F:prenyltransferase activity"/>
    <property type="evidence" value="ECO:0007669"/>
    <property type="project" value="InterPro"/>
</dbReference>
<dbReference type="Proteomes" id="UP000015104">
    <property type="component" value="Unassembled WGS sequence"/>
</dbReference>
<dbReference type="GO" id="GO:1990234">
    <property type="term" value="C:transferase complex"/>
    <property type="evidence" value="ECO:0007669"/>
    <property type="project" value="TreeGrafter"/>
</dbReference>
<organism evidence="2 3">
    <name type="scientific">Tetranychus urticae</name>
    <name type="common">Two-spotted spider mite</name>
    <dbReference type="NCBI Taxonomy" id="32264"/>
    <lineage>
        <taxon>Eukaryota</taxon>
        <taxon>Metazoa</taxon>
        <taxon>Ecdysozoa</taxon>
        <taxon>Arthropoda</taxon>
        <taxon>Chelicerata</taxon>
        <taxon>Arachnida</taxon>
        <taxon>Acari</taxon>
        <taxon>Acariformes</taxon>
        <taxon>Trombidiformes</taxon>
        <taxon>Prostigmata</taxon>
        <taxon>Eleutherengona</taxon>
        <taxon>Raphignathae</taxon>
        <taxon>Tetranychoidea</taxon>
        <taxon>Tetranychidae</taxon>
        <taxon>Tetranychus</taxon>
    </lineage>
</organism>
<evidence type="ECO:0000256" key="1">
    <source>
        <dbReference type="RuleBase" id="RU004466"/>
    </source>
</evidence>
<dbReference type="InterPro" id="IPR008949">
    <property type="entry name" value="Isoprenoid_synthase_dom_sf"/>
</dbReference>
<proteinExistence type="inferred from homology"/>
<reference evidence="3" key="1">
    <citation type="submission" date="2011-08" db="EMBL/GenBank/DDBJ databases">
        <authorList>
            <person name="Rombauts S."/>
        </authorList>
    </citation>
    <scope>NUCLEOTIDE SEQUENCE</scope>
    <source>
        <strain evidence="3">London</strain>
    </source>
</reference>
<dbReference type="SUPFAM" id="SSF48576">
    <property type="entry name" value="Terpenoid synthases"/>
    <property type="match status" value="1"/>
</dbReference>
<dbReference type="STRING" id="32264.T1JVN1"/>